<keyword evidence="2" id="KW-0472">Membrane</keyword>
<evidence type="ECO:0000313" key="4">
    <source>
        <dbReference type="Proteomes" id="UP001190700"/>
    </source>
</evidence>
<feature type="compositionally biased region" description="Low complexity" evidence="1">
    <location>
        <begin position="178"/>
        <end position="251"/>
    </location>
</feature>
<proteinExistence type="predicted"/>
<evidence type="ECO:0000313" key="3">
    <source>
        <dbReference type="EMBL" id="KAK3266743.1"/>
    </source>
</evidence>
<keyword evidence="2" id="KW-0812">Transmembrane</keyword>
<dbReference type="EMBL" id="LGRX02012850">
    <property type="protein sequence ID" value="KAK3266743.1"/>
    <property type="molecule type" value="Genomic_DNA"/>
</dbReference>
<feature type="compositionally biased region" description="Basic and acidic residues" evidence="1">
    <location>
        <begin position="108"/>
        <end position="124"/>
    </location>
</feature>
<name>A0AAE0FVV6_9CHLO</name>
<feature type="region of interest" description="Disordered" evidence="1">
    <location>
        <begin position="78"/>
        <end position="375"/>
    </location>
</feature>
<keyword evidence="4" id="KW-1185">Reference proteome</keyword>
<sequence length="428" mass="42423">MKQRSSVRVISEPLDRSGGNADEPSKRTLPIQRVAFCAVLGFTAFVLLAWATKPQSPTPSTTGDLEIKTVTPFGLKDETKEANVAQQAAASTPLEEAKRAPADASEDVTEKPQRAHSHPSRESSHSSGGDHGSSHGSGSDHAGGKGPGAASERRAGGSHAAGATVATGVHGSAGGSGHAVSSGHSSPASSHAAGGAGAVRSSSGSDVGHVGSSSHPAATGGHSSAAGGHSSSSGGGHSAATAARGSSSASHSGGGGHAASAARGSSTSTPPSPASRRRSTQPEAEDEHDAEERGGGPPPPEAEEEAAEDLPKDSRKDLPVELPAESVTRVGVASAEGGAEPRRSASNDSAANPSTDSAARSGGHRPPSDAPRSVTRSIGCCSDAVMGISWTCWQNLVCCNMDLTEALGLRAMTEALGLRAITEALGVG</sequence>
<evidence type="ECO:0000256" key="1">
    <source>
        <dbReference type="SAM" id="MobiDB-lite"/>
    </source>
</evidence>
<accession>A0AAE0FVV6</accession>
<reference evidence="3 4" key="1">
    <citation type="journal article" date="2015" name="Genome Biol. Evol.">
        <title>Comparative Genomics of a Bacterivorous Green Alga Reveals Evolutionary Causalities and Consequences of Phago-Mixotrophic Mode of Nutrition.</title>
        <authorList>
            <person name="Burns J.A."/>
            <person name="Paasch A."/>
            <person name="Narechania A."/>
            <person name="Kim E."/>
        </authorList>
    </citation>
    <scope>NUCLEOTIDE SEQUENCE [LARGE SCALE GENOMIC DNA]</scope>
    <source>
        <strain evidence="3 4">PLY_AMNH</strain>
    </source>
</reference>
<feature type="compositionally biased region" description="Polar residues" evidence="1">
    <location>
        <begin position="346"/>
        <end position="358"/>
    </location>
</feature>
<organism evidence="3 4">
    <name type="scientific">Cymbomonas tetramitiformis</name>
    <dbReference type="NCBI Taxonomy" id="36881"/>
    <lineage>
        <taxon>Eukaryota</taxon>
        <taxon>Viridiplantae</taxon>
        <taxon>Chlorophyta</taxon>
        <taxon>Pyramimonadophyceae</taxon>
        <taxon>Pyramimonadales</taxon>
        <taxon>Pyramimonadaceae</taxon>
        <taxon>Cymbomonas</taxon>
    </lineage>
</organism>
<evidence type="ECO:0000256" key="2">
    <source>
        <dbReference type="SAM" id="Phobius"/>
    </source>
</evidence>
<feature type="transmembrane region" description="Helical" evidence="2">
    <location>
        <begin position="34"/>
        <end position="52"/>
    </location>
</feature>
<feature type="compositionally biased region" description="Basic and acidic residues" evidence="1">
    <location>
        <begin position="309"/>
        <end position="319"/>
    </location>
</feature>
<feature type="compositionally biased region" description="Low complexity" evidence="1">
    <location>
        <begin position="258"/>
        <end position="269"/>
    </location>
</feature>
<protein>
    <submittedName>
        <fullName evidence="3">Uncharacterized protein</fullName>
    </submittedName>
</protein>
<feature type="non-terminal residue" evidence="3">
    <location>
        <position position="428"/>
    </location>
</feature>
<gene>
    <name evidence="3" type="ORF">CYMTET_24657</name>
</gene>
<feature type="compositionally biased region" description="Low complexity" evidence="1">
    <location>
        <begin position="157"/>
        <end position="170"/>
    </location>
</feature>
<feature type="region of interest" description="Disordered" evidence="1">
    <location>
        <begin position="1"/>
        <end position="26"/>
    </location>
</feature>
<dbReference type="Proteomes" id="UP001190700">
    <property type="component" value="Unassembled WGS sequence"/>
</dbReference>
<keyword evidence="2" id="KW-1133">Transmembrane helix</keyword>
<dbReference type="AlphaFoldDB" id="A0AAE0FVV6"/>
<comment type="caution">
    <text evidence="3">The sequence shown here is derived from an EMBL/GenBank/DDBJ whole genome shotgun (WGS) entry which is preliminary data.</text>
</comment>